<evidence type="ECO:0000259" key="1">
    <source>
        <dbReference type="PROSITE" id="PS50181"/>
    </source>
</evidence>
<evidence type="ECO:0000313" key="3">
    <source>
        <dbReference type="Proteomes" id="UP000807306"/>
    </source>
</evidence>
<dbReference type="AlphaFoldDB" id="A0A9P6JSU2"/>
<evidence type="ECO:0000313" key="2">
    <source>
        <dbReference type="EMBL" id="KAF9531139.1"/>
    </source>
</evidence>
<name>A0A9P6JSU2_9AGAR</name>
<dbReference type="SUPFAM" id="SSF81383">
    <property type="entry name" value="F-box domain"/>
    <property type="match status" value="1"/>
</dbReference>
<feature type="domain" description="F-box" evidence="1">
    <location>
        <begin position="9"/>
        <end position="45"/>
    </location>
</feature>
<reference evidence="2" key="1">
    <citation type="submission" date="2020-11" db="EMBL/GenBank/DDBJ databases">
        <authorList>
            <consortium name="DOE Joint Genome Institute"/>
            <person name="Ahrendt S."/>
            <person name="Riley R."/>
            <person name="Andreopoulos W."/>
            <person name="Labutti K."/>
            <person name="Pangilinan J."/>
            <person name="Ruiz-Duenas F.J."/>
            <person name="Barrasa J.M."/>
            <person name="Sanchez-Garcia M."/>
            <person name="Camarero S."/>
            <person name="Miyauchi S."/>
            <person name="Serrano A."/>
            <person name="Linde D."/>
            <person name="Babiker R."/>
            <person name="Drula E."/>
            <person name="Ayuso-Fernandez I."/>
            <person name="Pacheco R."/>
            <person name="Padilla G."/>
            <person name="Ferreira P."/>
            <person name="Barriuso J."/>
            <person name="Kellner H."/>
            <person name="Castanera R."/>
            <person name="Alfaro M."/>
            <person name="Ramirez L."/>
            <person name="Pisabarro A.G."/>
            <person name="Kuo A."/>
            <person name="Tritt A."/>
            <person name="Lipzen A."/>
            <person name="He G."/>
            <person name="Yan M."/>
            <person name="Ng V."/>
            <person name="Cullen D."/>
            <person name="Martin F."/>
            <person name="Rosso M.-N."/>
            <person name="Henrissat B."/>
            <person name="Hibbett D."/>
            <person name="Martinez A.T."/>
            <person name="Grigoriev I.V."/>
        </authorList>
    </citation>
    <scope>NUCLEOTIDE SEQUENCE</scope>
    <source>
        <strain evidence="2">CBS 506.95</strain>
    </source>
</reference>
<gene>
    <name evidence="2" type="ORF">CPB83DRAFT_123832</name>
</gene>
<keyword evidence="3" id="KW-1185">Reference proteome</keyword>
<dbReference type="PROSITE" id="PS50181">
    <property type="entry name" value="FBOX"/>
    <property type="match status" value="1"/>
</dbReference>
<dbReference type="Proteomes" id="UP000807306">
    <property type="component" value="Unassembled WGS sequence"/>
</dbReference>
<comment type="caution">
    <text evidence="2">The sequence shown here is derived from an EMBL/GenBank/DDBJ whole genome shotgun (WGS) entry which is preliminary data.</text>
</comment>
<dbReference type="InterPro" id="IPR001810">
    <property type="entry name" value="F-box_dom"/>
</dbReference>
<dbReference type="CDD" id="cd09917">
    <property type="entry name" value="F-box_SF"/>
    <property type="match status" value="1"/>
</dbReference>
<protein>
    <recommendedName>
        <fullName evidence="1">F-box domain-containing protein</fullName>
    </recommendedName>
</protein>
<dbReference type="EMBL" id="MU157836">
    <property type="protein sequence ID" value="KAF9531139.1"/>
    <property type="molecule type" value="Genomic_DNA"/>
</dbReference>
<sequence>MPSIQSQKLFTLPDLPTELLLEIFLRLQELGLYHLGFTCHELQFLCFHTFLTREAALAPSLISNDRETQTLTVSKECHPLTWPIIHTSLWFQKYPRVIIHMSADALKDLFNTKKVVQRLEPRSVTLDFRRTVPWAWPPSSWNEGYKPTWMKVFQDLLDMVTLSSVWDFALLGGREL</sequence>
<organism evidence="2 3">
    <name type="scientific">Crepidotus variabilis</name>
    <dbReference type="NCBI Taxonomy" id="179855"/>
    <lineage>
        <taxon>Eukaryota</taxon>
        <taxon>Fungi</taxon>
        <taxon>Dikarya</taxon>
        <taxon>Basidiomycota</taxon>
        <taxon>Agaricomycotina</taxon>
        <taxon>Agaricomycetes</taxon>
        <taxon>Agaricomycetidae</taxon>
        <taxon>Agaricales</taxon>
        <taxon>Agaricineae</taxon>
        <taxon>Crepidotaceae</taxon>
        <taxon>Crepidotus</taxon>
    </lineage>
</organism>
<proteinExistence type="predicted"/>
<dbReference type="InterPro" id="IPR036047">
    <property type="entry name" value="F-box-like_dom_sf"/>
</dbReference>
<accession>A0A9P6JSU2</accession>